<evidence type="ECO:0000313" key="3">
    <source>
        <dbReference type="Proteomes" id="UP000239898"/>
    </source>
</evidence>
<dbReference type="PANTHER" id="PTHR33677">
    <property type="entry name" value="TRANSCRIPTIONAL REPRESSOR FRMR-RELATED"/>
    <property type="match status" value="1"/>
</dbReference>
<evidence type="ECO:0000313" key="2">
    <source>
        <dbReference type="EMBL" id="PPT92496.1"/>
    </source>
</evidence>
<proteinExistence type="inferred from homology"/>
<dbReference type="Gene3D" id="1.20.58.1000">
    <property type="entry name" value="Metal-sensitive repressor, helix protomer"/>
    <property type="match status" value="1"/>
</dbReference>
<evidence type="ECO:0000256" key="1">
    <source>
        <dbReference type="ARBA" id="ARBA00005260"/>
    </source>
</evidence>
<keyword evidence="3" id="KW-1185">Reference proteome</keyword>
<organism evidence="2 3">
    <name type="scientific">Xanthomonas theicola</name>
    <dbReference type="NCBI Taxonomy" id="56464"/>
    <lineage>
        <taxon>Bacteria</taxon>
        <taxon>Pseudomonadati</taxon>
        <taxon>Pseudomonadota</taxon>
        <taxon>Gammaproteobacteria</taxon>
        <taxon>Lysobacterales</taxon>
        <taxon>Lysobacteraceae</taxon>
        <taxon>Xanthomonas</taxon>
    </lineage>
</organism>
<gene>
    <name evidence="2" type="ORF">XthCFBP4691_03690</name>
</gene>
<accession>A0A2S6ZJX4</accession>
<dbReference type="EMBL" id="MIGX01000009">
    <property type="protein sequence ID" value="PPT92496.1"/>
    <property type="molecule type" value="Genomic_DNA"/>
</dbReference>
<protein>
    <submittedName>
        <fullName evidence="2">Regulator</fullName>
    </submittedName>
</protein>
<dbReference type="OrthoDB" id="9806052at2"/>
<dbReference type="InterPro" id="IPR038390">
    <property type="entry name" value="Metal_Tscrpt_repr_sf"/>
</dbReference>
<dbReference type="GO" id="GO:0003677">
    <property type="term" value="F:DNA binding"/>
    <property type="evidence" value="ECO:0007669"/>
    <property type="project" value="InterPro"/>
</dbReference>
<comment type="similarity">
    <text evidence="1">Belongs to the FrmR/RcnR family.</text>
</comment>
<reference evidence="2 3" key="1">
    <citation type="submission" date="2016-08" db="EMBL/GenBank/DDBJ databases">
        <title>Evolution of the type three secretion system and type three effector repertoires in Xanthomonas.</title>
        <authorList>
            <person name="Merda D."/>
            <person name="Briand M."/>
            <person name="Bosis E."/>
            <person name="Rousseau C."/>
            <person name="Portier P."/>
            <person name="Jacques M.-A."/>
            <person name="Fischer-Le Saux M."/>
        </authorList>
    </citation>
    <scope>NUCLEOTIDE SEQUENCE [LARGE SCALE GENOMIC DNA]</scope>
    <source>
        <strain evidence="2 3">CFBP 4691</strain>
    </source>
</reference>
<dbReference type="InterPro" id="IPR003735">
    <property type="entry name" value="Metal_Tscrpt_repr"/>
</dbReference>
<dbReference type="Proteomes" id="UP000239898">
    <property type="component" value="Unassembled WGS sequence"/>
</dbReference>
<dbReference type="CDD" id="cd10153">
    <property type="entry name" value="RcnR-FrmR-like_DUF156"/>
    <property type="match status" value="1"/>
</dbReference>
<dbReference type="GO" id="GO:0046872">
    <property type="term" value="F:metal ion binding"/>
    <property type="evidence" value="ECO:0007669"/>
    <property type="project" value="InterPro"/>
</dbReference>
<comment type="caution">
    <text evidence="2">The sequence shown here is derived from an EMBL/GenBank/DDBJ whole genome shotgun (WGS) entry which is preliminary data.</text>
</comment>
<dbReference type="RefSeq" id="WP_128419189.1">
    <property type="nucleotide sequence ID" value="NZ_CP049017.1"/>
</dbReference>
<dbReference type="Pfam" id="PF02583">
    <property type="entry name" value="Trns_repr_metal"/>
    <property type="match status" value="1"/>
</dbReference>
<sequence length="108" mass="11672">MPHTSHEKKRVLARIHHRVHGQAEALERALEGGADCAAVPQQIAAIGGAVNGLMSEVMQAHLREEFGHAAGSDAQRAMRVRQMGTLVHSYLKRPEPRATQPVVPGETA</sequence>
<dbReference type="PANTHER" id="PTHR33677:SF5">
    <property type="entry name" value="TRANSCRIPTIONAL REPRESSOR FRMR"/>
    <property type="match status" value="1"/>
</dbReference>
<dbReference type="AlphaFoldDB" id="A0A2S6ZJX4"/>
<name>A0A2S6ZJX4_9XANT</name>
<dbReference type="GO" id="GO:0045892">
    <property type="term" value="P:negative regulation of DNA-templated transcription"/>
    <property type="evidence" value="ECO:0007669"/>
    <property type="project" value="UniProtKB-ARBA"/>
</dbReference>